<organism evidence="2 3">
    <name type="scientific">Apiotrichum porosum</name>
    <dbReference type="NCBI Taxonomy" id="105984"/>
    <lineage>
        <taxon>Eukaryota</taxon>
        <taxon>Fungi</taxon>
        <taxon>Dikarya</taxon>
        <taxon>Basidiomycota</taxon>
        <taxon>Agaricomycotina</taxon>
        <taxon>Tremellomycetes</taxon>
        <taxon>Trichosporonales</taxon>
        <taxon>Trichosporonaceae</taxon>
        <taxon>Apiotrichum</taxon>
    </lineage>
</organism>
<dbReference type="RefSeq" id="XP_028477808.1">
    <property type="nucleotide sequence ID" value="XM_028621356.1"/>
</dbReference>
<gene>
    <name evidence="2" type="ORF">EHS24_005880</name>
</gene>
<dbReference type="GeneID" id="39590423"/>
<feature type="compositionally biased region" description="Acidic residues" evidence="1">
    <location>
        <begin position="104"/>
        <end position="152"/>
    </location>
</feature>
<name>A0A427XZX3_9TREE</name>
<dbReference type="Proteomes" id="UP000279236">
    <property type="component" value="Unassembled WGS sequence"/>
</dbReference>
<evidence type="ECO:0000313" key="3">
    <source>
        <dbReference type="Proteomes" id="UP000279236"/>
    </source>
</evidence>
<reference evidence="2 3" key="1">
    <citation type="submission" date="2018-11" db="EMBL/GenBank/DDBJ databases">
        <title>Genome sequence of Apiotrichum porosum DSM 27194.</title>
        <authorList>
            <person name="Aliyu H."/>
            <person name="Gorte O."/>
            <person name="Ochsenreither K."/>
        </authorList>
    </citation>
    <scope>NUCLEOTIDE SEQUENCE [LARGE SCALE GENOMIC DNA]</scope>
    <source>
        <strain evidence="2 3">DSM 27194</strain>
    </source>
</reference>
<dbReference type="OrthoDB" id="2593176at2759"/>
<evidence type="ECO:0000313" key="2">
    <source>
        <dbReference type="EMBL" id="RSH84360.1"/>
    </source>
</evidence>
<protein>
    <submittedName>
        <fullName evidence="2">Uncharacterized protein</fullName>
    </submittedName>
</protein>
<sequence length="152" mass="16770">MDKPLNSPLLIEPIGRPTKLSPAATFSHLQNFLVALPPSPSRTQLERLADALGVETGAIAPSEGERREAERIAARNAARAERRAKREAERIAAEAEEAAKLEQQLEEDDEEEEEDGEAFEGDETMGDIEYGDVPDDEDEPDNREGKDAEDDE</sequence>
<feature type="compositionally biased region" description="Basic and acidic residues" evidence="1">
    <location>
        <begin position="63"/>
        <end position="100"/>
    </location>
</feature>
<proteinExistence type="predicted"/>
<feature type="region of interest" description="Disordered" evidence="1">
    <location>
        <begin position="56"/>
        <end position="152"/>
    </location>
</feature>
<accession>A0A427XZX3</accession>
<evidence type="ECO:0000256" key="1">
    <source>
        <dbReference type="SAM" id="MobiDB-lite"/>
    </source>
</evidence>
<comment type="caution">
    <text evidence="2">The sequence shown here is derived from an EMBL/GenBank/DDBJ whole genome shotgun (WGS) entry which is preliminary data.</text>
</comment>
<keyword evidence="3" id="KW-1185">Reference proteome</keyword>
<dbReference type="EMBL" id="RSCE01000003">
    <property type="protein sequence ID" value="RSH84360.1"/>
    <property type="molecule type" value="Genomic_DNA"/>
</dbReference>
<dbReference type="AlphaFoldDB" id="A0A427XZX3"/>